<dbReference type="InterPro" id="IPR036291">
    <property type="entry name" value="NAD(P)-bd_dom_sf"/>
</dbReference>
<comment type="caution">
    <text evidence="4">The sequence shown here is derived from an EMBL/GenBank/DDBJ whole genome shotgun (WGS) entry which is preliminary data.</text>
</comment>
<dbReference type="Proteomes" id="UP001500363">
    <property type="component" value="Unassembled WGS sequence"/>
</dbReference>
<dbReference type="CDD" id="cd05233">
    <property type="entry name" value="SDR_c"/>
    <property type="match status" value="1"/>
</dbReference>
<reference evidence="5" key="1">
    <citation type="journal article" date="2019" name="Int. J. Syst. Evol. Microbiol.">
        <title>The Global Catalogue of Microorganisms (GCM) 10K type strain sequencing project: providing services to taxonomists for standard genome sequencing and annotation.</title>
        <authorList>
            <consortium name="The Broad Institute Genomics Platform"/>
            <consortium name="The Broad Institute Genome Sequencing Center for Infectious Disease"/>
            <person name="Wu L."/>
            <person name="Ma J."/>
        </authorList>
    </citation>
    <scope>NUCLEOTIDE SEQUENCE [LARGE SCALE GENOMIC DNA]</scope>
    <source>
        <strain evidence="5">JCM 14303</strain>
    </source>
</reference>
<evidence type="ECO:0000256" key="3">
    <source>
        <dbReference type="RuleBase" id="RU000363"/>
    </source>
</evidence>
<gene>
    <name evidence="4" type="ORF">GCM10009741_23680</name>
</gene>
<dbReference type="Gene3D" id="3.40.50.720">
    <property type="entry name" value="NAD(P)-binding Rossmann-like Domain"/>
    <property type="match status" value="1"/>
</dbReference>
<accession>A0ABP4LDT8</accession>
<protein>
    <recommendedName>
        <fullName evidence="6">3-oxoacyl-[acyl-carrier protein] reductase</fullName>
    </recommendedName>
</protein>
<dbReference type="Pfam" id="PF00106">
    <property type="entry name" value="adh_short"/>
    <property type="match status" value="1"/>
</dbReference>
<organism evidence="4 5">
    <name type="scientific">Kribbella lupini</name>
    <dbReference type="NCBI Taxonomy" id="291602"/>
    <lineage>
        <taxon>Bacteria</taxon>
        <taxon>Bacillati</taxon>
        <taxon>Actinomycetota</taxon>
        <taxon>Actinomycetes</taxon>
        <taxon>Propionibacteriales</taxon>
        <taxon>Kribbellaceae</taxon>
        <taxon>Kribbella</taxon>
    </lineage>
</organism>
<dbReference type="PANTHER" id="PTHR43477">
    <property type="entry name" value="DIHYDROANTICAPSIN 7-DEHYDROGENASE"/>
    <property type="match status" value="1"/>
</dbReference>
<evidence type="ECO:0000313" key="5">
    <source>
        <dbReference type="Proteomes" id="UP001500363"/>
    </source>
</evidence>
<sequence>MAATVAAIRAAGGEADGFTADLSDPESVPGLVRGVEQVFGQVDILVSHAATVAPLGGVSTLDPAEILRSLAMNVASVAVLAGAVIPSMVHQGWGRIVNVCAVVGNLVSWPGGNIYAACVAALEAHTVNLAAELSGTGVTVNVLRARRADAALQAWLAGIDPAEVDDPLIRRFVLDLTGPGTTGPEQPAVDIVDHLLSTQTGRVWSDQ</sequence>
<evidence type="ECO:0000256" key="2">
    <source>
        <dbReference type="ARBA" id="ARBA00023002"/>
    </source>
</evidence>
<evidence type="ECO:0000256" key="1">
    <source>
        <dbReference type="ARBA" id="ARBA00006484"/>
    </source>
</evidence>
<dbReference type="PANTHER" id="PTHR43477:SF1">
    <property type="entry name" value="DIHYDROANTICAPSIN 7-DEHYDROGENASE"/>
    <property type="match status" value="1"/>
</dbReference>
<evidence type="ECO:0008006" key="6">
    <source>
        <dbReference type="Google" id="ProtNLM"/>
    </source>
</evidence>
<dbReference type="PRINTS" id="PR00080">
    <property type="entry name" value="SDRFAMILY"/>
</dbReference>
<dbReference type="PRINTS" id="PR00081">
    <property type="entry name" value="GDHRDH"/>
</dbReference>
<proteinExistence type="inferred from homology"/>
<comment type="similarity">
    <text evidence="1 3">Belongs to the short-chain dehydrogenases/reductases (SDR) family.</text>
</comment>
<dbReference type="EMBL" id="BAAANC010000001">
    <property type="protein sequence ID" value="GAA1521807.1"/>
    <property type="molecule type" value="Genomic_DNA"/>
</dbReference>
<name>A0ABP4LDT8_9ACTN</name>
<keyword evidence="5" id="KW-1185">Reference proteome</keyword>
<keyword evidence="2" id="KW-0560">Oxidoreductase</keyword>
<dbReference type="SUPFAM" id="SSF51735">
    <property type="entry name" value="NAD(P)-binding Rossmann-fold domains"/>
    <property type="match status" value="1"/>
</dbReference>
<dbReference type="InterPro" id="IPR002347">
    <property type="entry name" value="SDR_fam"/>
</dbReference>
<evidence type="ECO:0000313" key="4">
    <source>
        <dbReference type="EMBL" id="GAA1521807.1"/>
    </source>
</evidence>
<dbReference type="InterPro" id="IPR051122">
    <property type="entry name" value="SDR_DHRS6-like"/>
</dbReference>